<organism evidence="2 3">
    <name type="scientific">Mycena pura</name>
    <dbReference type="NCBI Taxonomy" id="153505"/>
    <lineage>
        <taxon>Eukaryota</taxon>
        <taxon>Fungi</taxon>
        <taxon>Dikarya</taxon>
        <taxon>Basidiomycota</taxon>
        <taxon>Agaricomycotina</taxon>
        <taxon>Agaricomycetes</taxon>
        <taxon>Agaricomycetidae</taxon>
        <taxon>Agaricales</taxon>
        <taxon>Marasmiineae</taxon>
        <taxon>Mycenaceae</taxon>
        <taxon>Mycena</taxon>
    </lineage>
</organism>
<reference evidence="2" key="1">
    <citation type="submission" date="2023-03" db="EMBL/GenBank/DDBJ databases">
        <title>Massive genome expansion in bonnet fungi (Mycena s.s.) driven by repeated elements and novel gene families across ecological guilds.</title>
        <authorList>
            <consortium name="Lawrence Berkeley National Laboratory"/>
            <person name="Harder C.B."/>
            <person name="Miyauchi S."/>
            <person name="Viragh M."/>
            <person name="Kuo A."/>
            <person name="Thoen E."/>
            <person name="Andreopoulos B."/>
            <person name="Lu D."/>
            <person name="Skrede I."/>
            <person name="Drula E."/>
            <person name="Henrissat B."/>
            <person name="Morin E."/>
            <person name="Kohler A."/>
            <person name="Barry K."/>
            <person name="LaButti K."/>
            <person name="Morin E."/>
            <person name="Salamov A."/>
            <person name="Lipzen A."/>
            <person name="Mereny Z."/>
            <person name="Hegedus B."/>
            <person name="Baldrian P."/>
            <person name="Stursova M."/>
            <person name="Weitz H."/>
            <person name="Taylor A."/>
            <person name="Grigoriev I.V."/>
            <person name="Nagy L.G."/>
            <person name="Martin F."/>
            <person name="Kauserud H."/>
        </authorList>
    </citation>
    <scope>NUCLEOTIDE SEQUENCE</scope>
    <source>
        <strain evidence="2">9144</strain>
    </source>
</reference>
<name>A0AAD6VBN0_9AGAR</name>
<protein>
    <submittedName>
        <fullName evidence="2">Uncharacterized protein</fullName>
    </submittedName>
</protein>
<sequence length="107" mass="11919">MYNTGESAIYGLRLYASANRSRKNSNSSTIFVAVLAVTFPLAALSIVELTMYYVDTLLGYWADAAQTLPHTLPRRADKVRSGRTLPLRTTSRILLFLVVAFVSHLPR</sequence>
<proteinExistence type="predicted"/>
<keyword evidence="3" id="KW-1185">Reference proteome</keyword>
<evidence type="ECO:0000256" key="1">
    <source>
        <dbReference type="SAM" id="Phobius"/>
    </source>
</evidence>
<dbReference type="EMBL" id="JARJCW010000034">
    <property type="protein sequence ID" value="KAJ7208336.1"/>
    <property type="molecule type" value="Genomic_DNA"/>
</dbReference>
<keyword evidence="1" id="KW-0812">Transmembrane</keyword>
<gene>
    <name evidence="2" type="ORF">GGX14DRAFT_567064</name>
</gene>
<evidence type="ECO:0000313" key="2">
    <source>
        <dbReference type="EMBL" id="KAJ7208336.1"/>
    </source>
</evidence>
<keyword evidence="1" id="KW-1133">Transmembrane helix</keyword>
<dbReference type="Proteomes" id="UP001219525">
    <property type="component" value="Unassembled WGS sequence"/>
</dbReference>
<feature type="transmembrane region" description="Helical" evidence="1">
    <location>
        <begin position="30"/>
        <end position="54"/>
    </location>
</feature>
<dbReference type="AlphaFoldDB" id="A0AAD6VBN0"/>
<accession>A0AAD6VBN0</accession>
<comment type="caution">
    <text evidence="2">The sequence shown here is derived from an EMBL/GenBank/DDBJ whole genome shotgun (WGS) entry which is preliminary data.</text>
</comment>
<keyword evidence="1" id="KW-0472">Membrane</keyword>
<evidence type="ECO:0000313" key="3">
    <source>
        <dbReference type="Proteomes" id="UP001219525"/>
    </source>
</evidence>